<feature type="transmembrane region" description="Helical" evidence="5">
    <location>
        <begin position="397"/>
        <end position="418"/>
    </location>
</feature>
<feature type="transmembrane region" description="Helical" evidence="5">
    <location>
        <begin position="272"/>
        <end position="295"/>
    </location>
</feature>
<feature type="transmembrane region" description="Helical" evidence="5">
    <location>
        <begin position="457"/>
        <end position="480"/>
    </location>
</feature>
<protein>
    <submittedName>
        <fullName evidence="7">Sodium-dependent glucose transporter 1A</fullName>
    </submittedName>
</protein>
<feature type="transmembrane region" description="Helical" evidence="5">
    <location>
        <begin position="363"/>
        <end position="385"/>
    </location>
</feature>
<dbReference type="Gene3D" id="1.20.1250.20">
    <property type="entry name" value="MFS general substrate transporter like domains"/>
    <property type="match status" value="2"/>
</dbReference>
<name>A0ABM1A583_APLCA</name>
<evidence type="ECO:0000256" key="2">
    <source>
        <dbReference type="ARBA" id="ARBA00022989"/>
    </source>
</evidence>
<accession>A0ABM1A583</accession>
<keyword evidence="7" id="KW-0813">Transport</keyword>
<evidence type="ECO:0000256" key="3">
    <source>
        <dbReference type="ARBA" id="ARBA00023136"/>
    </source>
</evidence>
<evidence type="ECO:0000313" key="6">
    <source>
        <dbReference type="Proteomes" id="UP000694888"/>
    </source>
</evidence>
<dbReference type="Pfam" id="PF07690">
    <property type="entry name" value="MFS_1"/>
    <property type="match status" value="1"/>
</dbReference>
<feature type="transmembrane region" description="Helical" evidence="5">
    <location>
        <begin position="424"/>
        <end position="445"/>
    </location>
</feature>
<evidence type="ECO:0000313" key="7">
    <source>
        <dbReference type="RefSeq" id="XP_012941063.1"/>
    </source>
</evidence>
<feature type="transmembrane region" description="Helical" evidence="5">
    <location>
        <begin position="186"/>
        <end position="202"/>
    </location>
</feature>
<proteinExistence type="predicted"/>
<keyword evidence="3 5" id="KW-0472">Membrane</keyword>
<dbReference type="SUPFAM" id="SSF103473">
    <property type="entry name" value="MFS general substrate transporter"/>
    <property type="match status" value="1"/>
</dbReference>
<dbReference type="GeneID" id="101852425"/>
<dbReference type="Proteomes" id="UP000694888">
    <property type="component" value="Unplaced"/>
</dbReference>
<gene>
    <name evidence="7" type="primary">LOC101852425</name>
</gene>
<evidence type="ECO:0000256" key="5">
    <source>
        <dbReference type="SAM" id="Phobius"/>
    </source>
</evidence>
<keyword evidence="1 5" id="KW-0812">Transmembrane</keyword>
<feature type="transmembrane region" description="Helical" evidence="5">
    <location>
        <begin position="323"/>
        <end position="343"/>
    </location>
</feature>
<dbReference type="PANTHER" id="PTHR23121">
    <property type="entry name" value="SODIUM-DEPENDENT GLUCOSE TRANSPORTER 1"/>
    <property type="match status" value="1"/>
</dbReference>
<keyword evidence="2 5" id="KW-1133">Transmembrane helix</keyword>
<feature type="transmembrane region" description="Helical" evidence="5">
    <location>
        <begin position="124"/>
        <end position="141"/>
    </location>
</feature>
<feature type="region of interest" description="Disordered" evidence="4">
    <location>
        <begin position="1"/>
        <end position="22"/>
    </location>
</feature>
<organism evidence="6 7">
    <name type="scientific">Aplysia californica</name>
    <name type="common">California sea hare</name>
    <dbReference type="NCBI Taxonomy" id="6500"/>
    <lineage>
        <taxon>Eukaryota</taxon>
        <taxon>Metazoa</taxon>
        <taxon>Spiralia</taxon>
        <taxon>Lophotrochozoa</taxon>
        <taxon>Mollusca</taxon>
        <taxon>Gastropoda</taxon>
        <taxon>Heterobranchia</taxon>
        <taxon>Euthyneura</taxon>
        <taxon>Tectipleura</taxon>
        <taxon>Aplysiida</taxon>
        <taxon>Aplysioidea</taxon>
        <taxon>Aplysiidae</taxon>
        <taxon>Aplysia</taxon>
    </lineage>
</organism>
<keyword evidence="7" id="KW-0762">Sugar transport</keyword>
<reference evidence="7" key="1">
    <citation type="submission" date="2025-08" db="UniProtKB">
        <authorList>
            <consortium name="RefSeq"/>
        </authorList>
    </citation>
    <scope>IDENTIFICATION</scope>
</reference>
<evidence type="ECO:0000256" key="4">
    <source>
        <dbReference type="SAM" id="MobiDB-lite"/>
    </source>
</evidence>
<dbReference type="PANTHER" id="PTHR23121:SF9">
    <property type="entry name" value="SODIUM-DEPENDENT GLUCOSE TRANSPORTER 1"/>
    <property type="match status" value="1"/>
</dbReference>
<evidence type="ECO:0000256" key="1">
    <source>
        <dbReference type="ARBA" id="ARBA00022692"/>
    </source>
</evidence>
<sequence>MENEKSRAAEKEDEMLELKDQNRTESEALNELTKQSQAKSRWVGWRQKFKDKEYRRKLLRTLWLTMALFSWGISDGQIGPTVLDLQIITSTGVKEGSAFIMARRFGYMAGALMRAWISRKIHTYLLLLVSLLGLAGFTLLIPHCSVYPAMVAMLALCGVSGGFIATSCNSELMGQWGEQGRSLMQLMHFGYAVGGVLGPLLSKPFLAVKRDTQETINSEGVRNDSQVLVNSSSFGPMEIMTFVNGTFNSSFQDGGLGNFPASDSTTTPTTHIQYAFLISGVIFSLTALPIFGVVFQERSRLFGARVTVSAQSETGMKTRTLPVCLRLFLVCCVCVFFSLHAAIEDTFTAYLMTFLVKEYREVTKAFAAYVTSIYWISFASFRLLMAFLSRFASPPRLMGICLSIVAMSLVCFTISASFGQVTCLVVFTVTFAIGICAVYPSVYSLCESEIVPVSIRLTSAFSLCAGTGSMLNPLLVAYLMDTFGNMWYCYTLLSQISTMLVFFVFLLSFVRCYVSKSYGPLRRYVSGTIHSE</sequence>
<dbReference type="InterPro" id="IPR036259">
    <property type="entry name" value="MFS_trans_sf"/>
</dbReference>
<dbReference type="RefSeq" id="XP_012941063.1">
    <property type="nucleotide sequence ID" value="XM_013085609.2"/>
</dbReference>
<dbReference type="InterPro" id="IPR011701">
    <property type="entry name" value="MFS"/>
</dbReference>
<feature type="transmembrane region" description="Helical" evidence="5">
    <location>
        <begin position="492"/>
        <end position="514"/>
    </location>
</feature>
<keyword evidence="6" id="KW-1185">Reference proteome</keyword>
<feature type="transmembrane region" description="Helical" evidence="5">
    <location>
        <begin position="147"/>
        <end position="165"/>
    </location>
</feature>